<dbReference type="OrthoDB" id="5771148at2759"/>
<reference evidence="2" key="1">
    <citation type="journal article" date="2008" name="Nat. Genet.">
        <title>The Pristionchus pacificus genome provides a unique perspective on nematode lifestyle and parasitism.</title>
        <authorList>
            <person name="Dieterich C."/>
            <person name="Clifton S.W."/>
            <person name="Schuster L.N."/>
            <person name="Chinwalla A."/>
            <person name="Delehaunty K."/>
            <person name="Dinkelacker I."/>
            <person name="Fulton L."/>
            <person name="Fulton R."/>
            <person name="Godfrey J."/>
            <person name="Minx P."/>
            <person name="Mitreva M."/>
            <person name="Roeseler W."/>
            <person name="Tian H."/>
            <person name="Witte H."/>
            <person name="Yang S.P."/>
            <person name="Wilson R.K."/>
            <person name="Sommer R.J."/>
        </authorList>
    </citation>
    <scope>NUCLEOTIDE SEQUENCE [LARGE SCALE GENOMIC DNA]</scope>
    <source>
        <strain evidence="2">PS312</strain>
    </source>
</reference>
<evidence type="ECO:0000313" key="1">
    <source>
        <dbReference type="EnsemblMetazoa" id="PPA46400.1"/>
    </source>
</evidence>
<dbReference type="Proteomes" id="UP000005239">
    <property type="component" value="Unassembled WGS sequence"/>
</dbReference>
<dbReference type="PANTHER" id="PTHR23022:SF134">
    <property type="entry name" value="TRANSPOSABLE ELEMENT TC1 TRANSPOSASE"/>
    <property type="match status" value="1"/>
</dbReference>
<accession>A0A8R1Z5T0</accession>
<accession>A0A2A6BV54</accession>
<protein>
    <submittedName>
        <fullName evidence="1">Uncharacterized protein</fullName>
    </submittedName>
</protein>
<dbReference type="GO" id="GO:0003676">
    <property type="term" value="F:nucleic acid binding"/>
    <property type="evidence" value="ECO:0007669"/>
    <property type="project" value="InterPro"/>
</dbReference>
<reference evidence="1" key="2">
    <citation type="submission" date="2022-06" db="UniProtKB">
        <authorList>
            <consortium name="EnsemblMetazoa"/>
        </authorList>
    </citation>
    <scope>IDENTIFICATION</scope>
    <source>
        <strain evidence="1">PS312</strain>
    </source>
</reference>
<dbReference type="EnsemblMetazoa" id="PPA46400.1">
    <property type="protein sequence ID" value="PPA46400.1"/>
    <property type="gene ID" value="WBGene00284769"/>
</dbReference>
<dbReference type="InterPro" id="IPR052338">
    <property type="entry name" value="Transposase_5"/>
</dbReference>
<sequence>MFTHHTFTDECSVQLSANSRYVFCLRGDVQRRVRSVHKNPVKVMIWGGISWDGATQLFMMGPNTKINSSVYQGIIESAYPSIHNRSLYGEHPILIQDNAPVHSALQTKEYFARSGIKNLAQLKEGIAKRWKEVLTVDECRKYIIRVQKQMRKVIEQQGGPVYD</sequence>
<dbReference type="AlphaFoldDB" id="A0A2A6BV54"/>
<dbReference type="Gene3D" id="3.30.420.10">
    <property type="entry name" value="Ribonuclease H-like superfamily/Ribonuclease H"/>
    <property type="match status" value="1"/>
</dbReference>
<dbReference type="InterPro" id="IPR036397">
    <property type="entry name" value="RNaseH_sf"/>
</dbReference>
<organism evidence="1 2">
    <name type="scientific">Pristionchus pacificus</name>
    <name type="common">Parasitic nematode worm</name>
    <dbReference type="NCBI Taxonomy" id="54126"/>
    <lineage>
        <taxon>Eukaryota</taxon>
        <taxon>Metazoa</taxon>
        <taxon>Ecdysozoa</taxon>
        <taxon>Nematoda</taxon>
        <taxon>Chromadorea</taxon>
        <taxon>Rhabditida</taxon>
        <taxon>Rhabditina</taxon>
        <taxon>Diplogasteromorpha</taxon>
        <taxon>Diplogasteroidea</taxon>
        <taxon>Neodiplogasteridae</taxon>
        <taxon>Pristionchus</taxon>
    </lineage>
</organism>
<evidence type="ECO:0000313" key="2">
    <source>
        <dbReference type="Proteomes" id="UP000005239"/>
    </source>
</evidence>
<gene>
    <name evidence="1" type="primary">WBGene00284769</name>
</gene>
<keyword evidence="2" id="KW-1185">Reference proteome</keyword>
<proteinExistence type="predicted"/>
<name>A0A2A6BV54_PRIPA</name>
<dbReference type="PANTHER" id="PTHR23022">
    <property type="entry name" value="TRANSPOSABLE ELEMENT-RELATED"/>
    <property type="match status" value="1"/>
</dbReference>